<dbReference type="GO" id="GO:0005975">
    <property type="term" value="P:carbohydrate metabolic process"/>
    <property type="evidence" value="ECO:0007669"/>
    <property type="project" value="InterPro"/>
</dbReference>
<feature type="compositionally biased region" description="Polar residues" evidence="2">
    <location>
        <begin position="275"/>
        <end position="284"/>
    </location>
</feature>
<dbReference type="InterPro" id="IPR003610">
    <property type="entry name" value="CBM5/12"/>
</dbReference>
<dbReference type="GO" id="GO:0005576">
    <property type="term" value="C:extracellular region"/>
    <property type="evidence" value="ECO:0007669"/>
    <property type="project" value="InterPro"/>
</dbReference>
<dbReference type="CDD" id="cd12215">
    <property type="entry name" value="ChiC_BD"/>
    <property type="match status" value="1"/>
</dbReference>
<dbReference type="SUPFAM" id="SSF51055">
    <property type="entry name" value="Carbohydrate binding domain"/>
    <property type="match status" value="1"/>
</dbReference>
<evidence type="ECO:0000256" key="3">
    <source>
        <dbReference type="SAM" id="SignalP"/>
    </source>
</evidence>
<protein>
    <submittedName>
        <fullName evidence="5">Phosphodiester glycosidase family protein</fullName>
    </submittedName>
</protein>
<evidence type="ECO:0000313" key="6">
    <source>
        <dbReference type="Proteomes" id="UP000661858"/>
    </source>
</evidence>
<dbReference type="PANTHER" id="PTHR40446:SF2">
    <property type="entry name" value="N-ACETYLGLUCOSAMINE-1-PHOSPHODIESTER ALPHA-N-ACETYLGLUCOSAMINIDASE"/>
    <property type="match status" value="1"/>
</dbReference>
<dbReference type="RefSeq" id="WP_201836618.1">
    <property type="nucleotide sequence ID" value="NZ_JAERRK010000007.1"/>
</dbReference>
<feature type="chain" id="PRO_5036806439" evidence="3">
    <location>
        <begin position="32"/>
        <end position="639"/>
    </location>
</feature>
<accession>A0A937JQU0</accession>
<gene>
    <name evidence="5" type="ORF">JK359_17740</name>
</gene>
<evidence type="ECO:0000256" key="1">
    <source>
        <dbReference type="ARBA" id="ARBA00022801"/>
    </source>
</evidence>
<keyword evidence="3" id="KW-0732">Signal</keyword>
<evidence type="ECO:0000259" key="4">
    <source>
        <dbReference type="SMART" id="SM00495"/>
    </source>
</evidence>
<feature type="region of interest" description="Disordered" evidence="2">
    <location>
        <begin position="275"/>
        <end position="295"/>
    </location>
</feature>
<feature type="region of interest" description="Disordered" evidence="2">
    <location>
        <begin position="528"/>
        <end position="592"/>
    </location>
</feature>
<dbReference type="InterPro" id="IPR036573">
    <property type="entry name" value="CBM_sf_5/12"/>
</dbReference>
<dbReference type="SMART" id="SM00495">
    <property type="entry name" value="ChtBD3"/>
    <property type="match status" value="1"/>
</dbReference>
<dbReference type="PANTHER" id="PTHR40446">
    <property type="entry name" value="N-ACETYLGLUCOSAMINE-1-PHOSPHODIESTER ALPHA-N-ACETYLGLUCOSAMINIDASE"/>
    <property type="match status" value="1"/>
</dbReference>
<organism evidence="5 6">
    <name type="scientific">Streptomyces actinomycinicus</name>
    <dbReference type="NCBI Taxonomy" id="1695166"/>
    <lineage>
        <taxon>Bacteria</taxon>
        <taxon>Bacillati</taxon>
        <taxon>Actinomycetota</taxon>
        <taxon>Actinomycetes</taxon>
        <taxon>Kitasatosporales</taxon>
        <taxon>Streptomycetaceae</taxon>
        <taxon>Streptomyces</taxon>
    </lineage>
</organism>
<keyword evidence="6" id="KW-1185">Reference proteome</keyword>
<keyword evidence="5" id="KW-0326">Glycosidase</keyword>
<dbReference type="GO" id="GO:0004553">
    <property type="term" value="F:hydrolase activity, hydrolyzing O-glycosyl compounds"/>
    <property type="evidence" value="ECO:0007669"/>
    <property type="project" value="InterPro"/>
</dbReference>
<dbReference type="InterPro" id="IPR018711">
    <property type="entry name" value="NAGPA"/>
</dbReference>
<feature type="domain" description="Chitin-binding type-3" evidence="4">
    <location>
        <begin position="593"/>
        <end position="636"/>
    </location>
</feature>
<evidence type="ECO:0000256" key="2">
    <source>
        <dbReference type="SAM" id="MobiDB-lite"/>
    </source>
</evidence>
<dbReference type="AlphaFoldDB" id="A0A937JQU0"/>
<dbReference type="Gene3D" id="2.10.10.20">
    <property type="entry name" value="Carbohydrate-binding module superfamily 5/12"/>
    <property type="match status" value="1"/>
</dbReference>
<dbReference type="Pfam" id="PF09992">
    <property type="entry name" value="NAGPA"/>
    <property type="match status" value="1"/>
</dbReference>
<feature type="compositionally biased region" description="Pro residues" evidence="2">
    <location>
        <begin position="534"/>
        <end position="545"/>
    </location>
</feature>
<name>A0A937JQU0_9ACTN</name>
<sequence>MGTKNTGTRLRTAAVATALVGSVCVAGQVFGDEPGTGVPAALAGWKHTSVDDGADLYEGVFDDNNGVDYWTVTVKGDIGDLHSLKSLTAAVQKLKERNVPYRAEPIEWPEEGDRSGLAGTRVRVGRYTTAEEARAEQKKLAGFRTSVEWTGADGALGGGRTEVQVVLIDPKRFTGSLTASHGATVSGPAKVTDRAAAAERDLTTAGQQGKVLVGTNGSFFTMPNDPRGIEGGPVGIAAYNGELQSAAVQGRVAAILRGNGLGVEFKNLTTETRVRSGSESSPVNGINRLPGTDRNCHPPQIQRALTTVNESCSRTDEIVRFTDELGRKTPGGAGVEAVLNGSGRVTELRARGGEVPQGGSVLAGIGTGETWLRGHAVQGSVLSVQSKIFDEEHHEVPLGKDDDIISGAPQLLRDGRIALNYGGDKPEEISLAYTYALKAAPRTLLGVDAQGRVLLVTSNGRKPGISDGLSLLEAAELMRTLGARQAVNLDGGGSTTMAVKGRLVNTPSDGSERPIGDALLLIAGEQAASNGTRPAPPSPPAPSTPPVSAAPSTPPAAGSVSTAPSTPPAAGPVSAAPSMPPAAGPVPAGTCTAPPWDGTRAYQGGEAVSHKSMVWRAKWWIGAGEEPGAYAVWEAQNPC</sequence>
<proteinExistence type="predicted"/>
<reference evidence="5" key="1">
    <citation type="submission" date="2021-01" db="EMBL/GenBank/DDBJ databases">
        <title>WGS of actinomycetes isolated from Thailand.</title>
        <authorList>
            <person name="Thawai C."/>
        </authorList>
    </citation>
    <scope>NUCLEOTIDE SEQUENCE</scope>
    <source>
        <strain evidence="5">RCU-197</strain>
    </source>
</reference>
<dbReference type="Proteomes" id="UP000661858">
    <property type="component" value="Unassembled WGS sequence"/>
</dbReference>
<evidence type="ECO:0000313" key="5">
    <source>
        <dbReference type="EMBL" id="MBL1083788.1"/>
    </source>
</evidence>
<comment type="caution">
    <text evidence="5">The sequence shown here is derived from an EMBL/GenBank/DDBJ whole genome shotgun (WGS) entry which is preliminary data.</text>
</comment>
<dbReference type="EMBL" id="JAERRK010000007">
    <property type="protein sequence ID" value="MBL1083788.1"/>
    <property type="molecule type" value="Genomic_DNA"/>
</dbReference>
<feature type="compositionally biased region" description="Low complexity" evidence="2">
    <location>
        <begin position="546"/>
        <end position="564"/>
    </location>
</feature>
<keyword evidence="1" id="KW-0378">Hydrolase</keyword>
<dbReference type="GO" id="GO:0030246">
    <property type="term" value="F:carbohydrate binding"/>
    <property type="evidence" value="ECO:0007669"/>
    <property type="project" value="InterPro"/>
</dbReference>
<feature type="signal peptide" evidence="3">
    <location>
        <begin position="1"/>
        <end position="31"/>
    </location>
</feature>